<keyword evidence="3" id="KW-0813">Transport</keyword>
<keyword evidence="7" id="KW-0406">Ion transport</keyword>
<dbReference type="CDD" id="cd00342">
    <property type="entry name" value="gram_neg_porins"/>
    <property type="match status" value="1"/>
</dbReference>
<evidence type="ECO:0000313" key="13">
    <source>
        <dbReference type="EMBL" id="MCS0631407.1"/>
    </source>
</evidence>
<dbReference type="InterPro" id="IPR050298">
    <property type="entry name" value="Gram-neg_bact_OMP"/>
</dbReference>
<evidence type="ECO:0000256" key="2">
    <source>
        <dbReference type="ARBA" id="ARBA00011233"/>
    </source>
</evidence>
<dbReference type="InterPro" id="IPR023614">
    <property type="entry name" value="Porin_dom_sf"/>
</dbReference>
<feature type="domain" description="Porin" evidence="12">
    <location>
        <begin position="9"/>
        <end position="330"/>
    </location>
</feature>
<evidence type="ECO:0000256" key="4">
    <source>
        <dbReference type="ARBA" id="ARBA00022452"/>
    </source>
</evidence>
<dbReference type="PANTHER" id="PTHR34501:SF9">
    <property type="entry name" value="MAJOR OUTER MEMBRANE PROTEIN P.IA"/>
    <property type="match status" value="1"/>
</dbReference>
<dbReference type="Proteomes" id="UP001165263">
    <property type="component" value="Unassembled WGS sequence"/>
</dbReference>
<keyword evidence="6 11" id="KW-0732">Signal</keyword>
<keyword evidence="4" id="KW-1134">Transmembrane beta strand</keyword>
<evidence type="ECO:0000256" key="7">
    <source>
        <dbReference type="ARBA" id="ARBA00023065"/>
    </source>
</evidence>
<dbReference type="PANTHER" id="PTHR34501">
    <property type="entry name" value="PROTEIN YDDL-RELATED"/>
    <property type="match status" value="1"/>
</dbReference>
<feature type="signal peptide" evidence="11">
    <location>
        <begin position="1"/>
        <end position="21"/>
    </location>
</feature>
<keyword evidence="14" id="KW-1185">Reference proteome</keyword>
<comment type="subcellular location">
    <subcellularLocation>
        <location evidence="1">Cell outer membrane</location>
        <topology evidence="1">Multi-pass membrane protein</topology>
    </subcellularLocation>
</comment>
<keyword evidence="9" id="KW-0472">Membrane</keyword>
<keyword evidence="5" id="KW-0812">Transmembrane</keyword>
<gene>
    <name evidence="13" type="ORF">NX786_18935</name>
</gene>
<evidence type="ECO:0000256" key="9">
    <source>
        <dbReference type="ARBA" id="ARBA00023136"/>
    </source>
</evidence>
<dbReference type="SUPFAM" id="SSF56935">
    <property type="entry name" value="Porins"/>
    <property type="match status" value="1"/>
</dbReference>
<accession>A0ABT2C1Z2</accession>
<dbReference type="PRINTS" id="PR00182">
    <property type="entry name" value="ECOLNEIPORIN"/>
</dbReference>
<name>A0ABT2C1Z2_9BURK</name>
<evidence type="ECO:0000256" key="8">
    <source>
        <dbReference type="ARBA" id="ARBA00023114"/>
    </source>
</evidence>
<evidence type="ECO:0000256" key="1">
    <source>
        <dbReference type="ARBA" id="ARBA00004571"/>
    </source>
</evidence>
<evidence type="ECO:0000256" key="10">
    <source>
        <dbReference type="ARBA" id="ARBA00023237"/>
    </source>
</evidence>
<keyword evidence="10" id="KW-0998">Cell outer membrane</keyword>
<sequence length="352" mass="36878">MKTQATLMLAAAALLPAAACAQSSAVTIYGSIDGGVRYQTNVDAAGSGLLSTASGNYYPNRLGFRGKEDLGNGLNAHFQLESGFNTKTGALDNTNNVLFNRTAAVGLGGAWGSIDLGRQYTVAFRTEKFLDPFNHNYTSIVPLSSGAGTSLPAAAKTAGLTASSNSGTRFNNDIQYTGTFGGLTLRAEYAPGEVAGDTGKGTARGAAFSYTGSRLLAAGAYIRKKTPTGFTNNVFVAGGGFKLGSMTVKGGMSRERQDTAAAGTYQNETRFGGVSYQVNRPVEVTAAVYRSDYDSAAGAGRRQLFLLGATYAFSKRTNLYAEFDVNRYDGALIPASQQTSQRGMSLGVMHLF</sequence>
<dbReference type="EMBL" id="JANUHC010000007">
    <property type="protein sequence ID" value="MCS0631407.1"/>
    <property type="molecule type" value="Genomic_DNA"/>
</dbReference>
<organism evidence="13 14">
    <name type="scientific">Telluria mixta</name>
    <dbReference type="NCBI Taxonomy" id="34071"/>
    <lineage>
        <taxon>Bacteria</taxon>
        <taxon>Pseudomonadati</taxon>
        <taxon>Pseudomonadota</taxon>
        <taxon>Betaproteobacteria</taxon>
        <taxon>Burkholderiales</taxon>
        <taxon>Oxalobacteraceae</taxon>
        <taxon>Telluria group</taxon>
        <taxon>Telluria</taxon>
    </lineage>
</organism>
<proteinExistence type="predicted"/>
<feature type="chain" id="PRO_5046979278" evidence="11">
    <location>
        <begin position="22"/>
        <end position="352"/>
    </location>
</feature>
<dbReference type="Pfam" id="PF13609">
    <property type="entry name" value="Porin_4"/>
    <property type="match status" value="1"/>
</dbReference>
<evidence type="ECO:0000256" key="5">
    <source>
        <dbReference type="ARBA" id="ARBA00022692"/>
    </source>
</evidence>
<evidence type="ECO:0000313" key="14">
    <source>
        <dbReference type="Proteomes" id="UP001165263"/>
    </source>
</evidence>
<evidence type="ECO:0000259" key="12">
    <source>
        <dbReference type="Pfam" id="PF13609"/>
    </source>
</evidence>
<dbReference type="InterPro" id="IPR033900">
    <property type="entry name" value="Gram_neg_porin_domain"/>
</dbReference>
<dbReference type="Gene3D" id="2.40.160.10">
    <property type="entry name" value="Porin"/>
    <property type="match status" value="1"/>
</dbReference>
<dbReference type="InterPro" id="IPR002299">
    <property type="entry name" value="Porin_Neis"/>
</dbReference>
<dbReference type="PRINTS" id="PR00184">
    <property type="entry name" value="NEISSPPORIN"/>
</dbReference>
<comment type="caution">
    <text evidence="13">The sequence shown here is derived from an EMBL/GenBank/DDBJ whole genome shotgun (WGS) entry which is preliminary data.</text>
</comment>
<dbReference type="InterPro" id="IPR001702">
    <property type="entry name" value="Porin_Gram-ve"/>
</dbReference>
<keyword evidence="8" id="KW-0626">Porin</keyword>
<evidence type="ECO:0000256" key="6">
    <source>
        <dbReference type="ARBA" id="ARBA00022729"/>
    </source>
</evidence>
<evidence type="ECO:0000256" key="3">
    <source>
        <dbReference type="ARBA" id="ARBA00022448"/>
    </source>
</evidence>
<reference evidence="13" key="1">
    <citation type="submission" date="2022-08" db="EMBL/GenBank/DDBJ databases">
        <title>Reclassification of Massilia species as members of the genera Telluria, Duganella, Pseudoduganella, Mokoshia gen. nov. and Zemynaea gen. nov. using orthogonal and non-orthogonal genome-based approaches.</title>
        <authorList>
            <person name="Bowman J.P."/>
        </authorList>
    </citation>
    <scope>NUCLEOTIDE SEQUENCE</scope>
    <source>
        <strain evidence="13">LMG 11547</strain>
    </source>
</reference>
<protein>
    <submittedName>
        <fullName evidence="13">Porin</fullName>
    </submittedName>
</protein>
<evidence type="ECO:0000256" key="11">
    <source>
        <dbReference type="SAM" id="SignalP"/>
    </source>
</evidence>
<comment type="subunit">
    <text evidence="2">Homotrimer.</text>
</comment>
<dbReference type="RefSeq" id="WP_259450487.1">
    <property type="nucleotide sequence ID" value="NZ_CP119520.1"/>
</dbReference>